<comment type="caution">
    <text evidence="2">The sequence shown here is derived from an EMBL/GenBank/DDBJ whole genome shotgun (WGS) entry which is preliminary data.</text>
</comment>
<dbReference type="RefSeq" id="WP_302042725.1">
    <property type="nucleotide sequence ID" value="NZ_JAUKPO010000126.1"/>
</dbReference>
<dbReference type="Proteomes" id="UP001168528">
    <property type="component" value="Unassembled WGS sequence"/>
</dbReference>
<gene>
    <name evidence="2" type="ORF">Q0590_37025</name>
</gene>
<evidence type="ECO:0000313" key="3">
    <source>
        <dbReference type="Proteomes" id="UP001168528"/>
    </source>
</evidence>
<protein>
    <submittedName>
        <fullName evidence="2">Uncharacterized protein</fullName>
    </submittedName>
</protein>
<feature type="transmembrane region" description="Helical" evidence="1">
    <location>
        <begin position="6"/>
        <end position="25"/>
    </location>
</feature>
<reference evidence="2" key="1">
    <citation type="submission" date="2023-07" db="EMBL/GenBank/DDBJ databases">
        <title>The genome sequence of Rhodocytophaga aerolata KACC 12507.</title>
        <authorList>
            <person name="Zhang X."/>
        </authorList>
    </citation>
    <scope>NUCLEOTIDE SEQUENCE</scope>
    <source>
        <strain evidence="2">KACC 12507</strain>
    </source>
</reference>
<keyword evidence="3" id="KW-1185">Reference proteome</keyword>
<keyword evidence="1" id="KW-1133">Transmembrane helix</keyword>
<keyword evidence="1" id="KW-0812">Transmembrane</keyword>
<organism evidence="2 3">
    <name type="scientific">Rhodocytophaga aerolata</name>
    <dbReference type="NCBI Taxonomy" id="455078"/>
    <lineage>
        <taxon>Bacteria</taxon>
        <taxon>Pseudomonadati</taxon>
        <taxon>Bacteroidota</taxon>
        <taxon>Cytophagia</taxon>
        <taxon>Cytophagales</taxon>
        <taxon>Rhodocytophagaceae</taxon>
        <taxon>Rhodocytophaga</taxon>
    </lineage>
</organism>
<accession>A0ABT8RJE9</accession>
<keyword evidence="1" id="KW-0472">Membrane</keyword>
<dbReference type="EMBL" id="JAUKPO010000126">
    <property type="protein sequence ID" value="MDO1451931.1"/>
    <property type="molecule type" value="Genomic_DNA"/>
</dbReference>
<name>A0ABT8RJE9_9BACT</name>
<evidence type="ECO:0000313" key="2">
    <source>
        <dbReference type="EMBL" id="MDO1451931.1"/>
    </source>
</evidence>
<evidence type="ECO:0000256" key="1">
    <source>
        <dbReference type="SAM" id="Phobius"/>
    </source>
</evidence>
<proteinExistence type="predicted"/>
<sequence>MKKIKWILIGSAVIVIPLFMAFVSLPKAYFLSKPDCNTKVANMIHGTADFTSTEYQKEVIKLLKSKESDDFRYFFKTFLQEGEMVYMVVNFRNQQQCFDAKMKVDKWDKLGGMRKTNGLSYPEELYEVKWKIEVIKDKQELVYQDMHAIID</sequence>